<reference evidence="1" key="1">
    <citation type="submission" date="2011-04" db="EMBL/GenBank/DDBJ databases">
        <title>Evolution of plant cell wall degrading machinery underlies the functional diversity of forest fungi.</title>
        <authorList>
            <consortium name="US DOE Joint Genome Institute (JGI-PGF)"/>
            <person name="Eastwood D.C."/>
            <person name="Floudas D."/>
            <person name="Binder M."/>
            <person name="Majcherczyk A."/>
            <person name="Schneider P."/>
            <person name="Aerts A."/>
            <person name="Asiegbu F.O."/>
            <person name="Baker S.E."/>
            <person name="Barry K."/>
            <person name="Bendiksby M."/>
            <person name="Blumentritt M."/>
            <person name="Coutinho P.M."/>
            <person name="Cullen D."/>
            <person name="Cullen D."/>
            <person name="Gathman A."/>
            <person name="Goodell B."/>
            <person name="Henrissat B."/>
            <person name="Ihrmark K."/>
            <person name="Kauserud H."/>
            <person name="Kohler A."/>
            <person name="LaButti K."/>
            <person name="Lapidus A."/>
            <person name="Lavin J.L."/>
            <person name="Lee Y.-H."/>
            <person name="Lindquist E."/>
            <person name="Lilly W."/>
            <person name="Lucas S."/>
            <person name="Morin E."/>
            <person name="Murat C."/>
            <person name="Oguiza J.A."/>
            <person name="Park J."/>
            <person name="Pisabarro A.G."/>
            <person name="Riley R."/>
            <person name="Rosling A."/>
            <person name="Salamov A."/>
            <person name="Schmidt O."/>
            <person name="Schmutz J."/>
            <person name="Skrede I."/>
            <person name="Stenlid J."/>
            <person name="Wiebenga A."/>
            <person name="Xie X."/>
            <person name="Kues U."/>
            <person name="Hibbett D.S."/>
            <person name="Hoffmeister D."/>
            <person name="Hogberg N."/>
            <person name="Martin F."/>
            <person name="Grigoriev I.V."/>
            <person name="Watkinson S.C."/>
        </authorList>
    </citation>
    <scope>NUCLEOTIDE SEQUENCE</scope>
    <source>
        <strain evidence="1">S7.9</strain>
    </source>
</reference>
<dbReference type="Proteomes" id="UP000008064">
    <property type="component" value="Unassembled WGS sequence"/>
</dbReference>
<accession>F8P2Y8</accession>
<dbReference type="GeneID" id="18813544"/>
<name>F8P2Y8_SERL9</name>
<proteinExistence type="predicted"/>
<dbReference type="RefSeq" id="XP_007321058.1">
    <property type="nucleotide sequence ID" value="XM_007320996.1"/>
</dbReference>
<gene>
    <name evidence="1" type="ORF">SERLADRAFT_416958</name>
</gene>
<evidence type="ECO:0000313" key="1">
    <source>
        <dbReference type="EMBL" id="EGO22520.1"/>
    </source>
</evidence>
<protein>
    <submittedName>
        <fullName evidence="1">Uncharacterized protein</fullName>
    </submittedName>
</protein>
<sequence>MSTFPYPFDPKHRMGLKDYHMTKDFDYFYDLPESLFPAKAPYNRPPMFHFGYPADLAKVEKWAREHGFTNDMIKAIVGEDDVTVEDFQRMVRLATVRFTCREATKIAGFPVKITYGRRKGAAFWLVSLFTNILPRESQTVPLVVMEISEKLAGGPPNWYLDATRFYWNWLNI</sequence>
<organism>
    <name type="scientific">Serpula lacrymans var. lacrymans (strain S7.9)</name>
    <name type="common">Dry rot fungus</name>
    <dbReference type="NCBI Taxonomy" id="578457"/>
    <lineage>
        <taxon>Eukaryota</taxon>
        <taxon>Fungi</taxon>
        <taxon>Dikarya</taxon>
        <taxon>Basidiomycota</taxon>
        <taxon>Agaricomycotina</taxon>
        <taxon>Agaricomycetes</taxon>
        <taxon>Agaricomycetidae</taxon>
        <taxon>Boletales</taxon>
        <taxon>Coniophorineae</taxon>
        <taxon>Serpulaceae</taxon>
        <taxon>Serpula</taxon>
    </lineage>
</organism>
<dbReference type="EMBL" id="GL945437">
    <property type="protein sequence ID" value="EGO22520.1"/>
    <property type="molecule type" value="Genomic_DNA"/>
</dbReference>
<dbReference type="KEGG" id="sla:SERLADRAFT_416958"/>
<dbReference type="HOGENOM" id="CLU_1556194_0_0_1"/>
<dbReference type="AlphaFoldDB" id="F8P2Y8"/>